<keyword evidence="1" id="KW-0472">Membrane</keyword>
<evidence type="ECO:0000313" key="3">
    <source>
        <dbReference type="Proteomes" id="UP001596037"/>
    </source>
</evidence>
<dbReference type="RefSeq" id="WP_376852121.1">
    <property type="nucleotide sequence ID" value="NZ_JBHSMF010000010.1"/>
</dbReference>
<feature type="transmembrane region" description="Helical" evidence="1">
    <location>
        <begin position="12"/>
        <end position="31"/>
    </location>
</feature>
<comment type="caution">
    <text evidence="2">The sequence shown here is derived from an EMBL/GenBank/DDBJ whole genome shotgun (WGS) entry which is preliminary data.</text>
</comment>
<feature type="transmembrane region" description="Helical" evidence="1">
    <location>
        <begin position="37"/>
        <end position="59"/>
    </location>
</feature>
<keyword evidence="1" id="KW-0812">Transmembrane</keyword>
<gene>
    <name evidence="2" type="ORF">ACFPOE_20190</name>
</gene>
<evidence type="ECO:0008006" key="4">
    <source>
        <dbReference type="Google" id="ProtNLM"/>
    </source>
</evidence>
<dbReference type="EMBL" id="JBHSMF010000010">
    <property type="protein sequence ID" value="MFC5499873.1"/>
    <property type="molecule type" value="Genomic_DNA"/>
</dbReference>
<sequence>MPMTPLKARLDVLIWVLIFGGLLTAVLGIASRPVATATGWTLMVLGGCLAAAGVLLIWVRSRLGPDR</sequence>
<reference evidence="3" key="1">
    <citation type="journal article" date="2019" name="Int. J. Syst. Evol. Microbiol.">
        <title>The Global Catalogue of Microorganisms (GCM) 10K type strain sequencing project: providing services to taxonomists for standard genome sequencing and annotation.</title>
        <authorList>
            <consortium name="The Broad Institute Genomics Platform"/>
            <consortium name="The Broad Institute Genome Sequencing Center for Infectious Disease"/>
            <person name="Wu L."/>
            <person name="Ma J."/>
        </authorList>
    </citation>
    <scope>NUCLEOTIDE SEQUENCE [LARGE SCALE GENOMIC DNA]</scope>
    <source>
        <strain evidence="3">CCUG 57401</strain>
    </source>
</reference>
<evidence type="ECO:0000313" key="2">
    <source>
        <dbReference type="EMBL" id="MFC5499873.1"/>
    </source>
</evidence>
<keyword evidence="1" id="KW-1133">Transmembrane helix</keyword>
<keyword evidence="3" id="KW-1185">Reference proteome</keyword>
<name>A0ABW0NJX2_9BURK</name>
<organism evidence="2 3">
    <name type="scientific">Caenimonas terrae</name>
    <dbReference type="NCBI Taxonomy" id="696074"/>
    <lineage>
        <taxon>Bacteria</taxon>
        <taxon>Pseudomonadati</taxon>
        <taxon>Pseudomonadota</taxon>
        <taxon>Betaproteobacteria</taxon>
        <taxon>Burkholderiales</taxon>
        <taxon>Comamonadaceae</taxon>
        <taxon>Caenimonas</taxon>
    </lineage>
</organism>
<dbReference type="Proteomes" id="UP001596037">
    <property type="component" value="Unassembled WGS sequence"/>
</dbReference>
<protein>
    <recommendedName>
        <fullName evidence="4">DUF4175 domain-containing protein</fullName>
    </recommendedName>
</protein>
<evidence type="ECO:0000256" key="1">
    <source>
        <dbReference type="SAM" id="Phobius"/>
    </source>
</evidence>
<accession>A0ABW0NJX2</accession>
<proteinExistence type="predicted"/>